<dbReference type="KEGG" id="tng:GSTEN00002560G001"/>
<name>Q4TDY4_TETNG</name>
<protein>
    <submittedName>
        <fullName evidence="1">(spotted green pufferfish) hypothetical protein</fullName>
    </submittedName>
</protein>
<proteinExistence type="predicted"/>
<reference evidence="1" key="1">
    <citation type="journal article" date="2004" name="Nature">
        <title>Genome duplication in the teleost fish Tetraodon nigroviridis reveals the early vertebrate proto-karyotype.</title>
        <authorList>
            <person name="Jaillon O."/>
            <person name="Aury J.-M."/>
            <person name="Brunet F."/>
            <person name="Petit J.-L."/>
            <person name="Stange-Thomann N."/>
            <person name="Mauceli E."/>
            <person name="Bouneau L."/>
            <person name="Fischer C."/>
            <person name="Ozouf-Costaz C."/>
            <person name="Bernot A."/>
            <person name="Nicaud S."/>
            <person name="Jaffe D."/>
            <person name="Fisher S."/>
            <person name="Lutfalla G."/>
            <person name="Dossat C."/>
            <person name="Segurens B."/>
            <person name="Dasilva C."/>
            <person name="Salanoubat M."/>
            <person name="Levy M."/>
            <person name="Boudet N."/>
            <person name="Castellano S."/>
            <person name="Anthouard V."/>
            <person name="Jubin C."/>
            <person name="Castelli V."/>
            <person name="Katinka M."/>
            <person name="Vacherie B."/>
            <person name="Biemont C."/>
            <person name="Skalli Z."/>
            <person name="Cattolico L."/>
            <person name="Poulain J."/>
            <person name="De Berardinis V."/>
            <person name="Cruaud C."/>
            <person name="Duprat S."/>
            <person name="Brottier P."/>
            <person name="Coutanceau J.-P."/>
            <person name="Gouzy J."/>
            <person name="Parra G."/>
            <person name="Lardier G."/>
            <person name="Chapple C."/>
            <person name="McKernan K.J."/>
            <person name="McEwan P."/>
            <person name="Bosak S."/>
            <person name="Kellis M."/>
            <person name="Volff J.-N."/>
            <person name="Guigo R."/>
            <person name="Zody M.C."/>
            <person name="Mesirov J."/>
            <person name="Lindblad-Toh K."/>
            <person name="Birren B."/>
            <person name="Nusbaum C."/>
            <person name="Kahn D."/>
            <person name="Robinson-Rechavi M."/>
            <person name="Laudet V."/>
            <person name="Schachter V."/>
            <person name="Quetier F."/>
            <person name="Saurin W."/>
            <person name="Scarpelli C."/>
            <person name="Wincker P."/>
            <person name="Lander E.S."/>
            <person name="Weissenbach J."/>
            <person name="Roest Crollius H."/>
        </authorList>
    </citation>
    <scope>NUCLEOTIDE SEQUENCE [LARGE SCALE GENOMIC DNA]</scope>
</reference>
<dbReference type="EMBL" id="CAAE01005951">
    <property type="protein sequence ID" value="CAF88898.1"/>
    <property type="molecule type" value="Genomic_DNA"/>
</dbReference>
<accession>Q4TDY4</accession>
<reference evidence="1" key="2">
    <citation type="submission" date="2004-02" db="EMBL/GenBank/DDBJ databases">
        <authorList>
            <consortium name="Genoscope"/>
            <consortium name="Whitehead Institute Centre for Genome Research"/>
        </authorList>
    </citation>
    <scope>NUCLEOTIDE SEQUENCE</scope>
</reference>
<comment type="caution">
    <text evidence="1">The sequence shown here is derived from an EMBL/GenBank/DDBJ whole genome shotgun (WGS) entry which is preliminary data.</text>
</comment>
<dbReference type="AlphaFoldDB" id="Q4TDY4"/>
<evidence type="ECO:0000313" key="1">
    <source>
        <dbReference type="EMBL" id="CAF88898.1"/>
    </source>
</evidence>
<sequence>MAFLLAWAGPRRQLSAAPLGGPTAGVIEPVSQLVPGLRRAWRRPTWAARAPGGGTEVAAGAAPLRRSSGSLEDLEMVG</sequence>
<organism evidence="1">
    <name type="scientific">Tetraodon nigroviridis</name>
    <name type="common">Spotted green pufferfish</name>
    <name type="synonym">Chelonodon nigroviridis</name>
    <dbReference type="NCBI Taxonomy" id="99883"/>
    <lineage>
        <taxon>Eukaryota</taxon>
        <taxon>Metazoa</taxon>
        <taxon>Chordata</taxon>
        <taxon>Craniata</taxon>
        <taxon>Vertebrata</taxon>
        <taxon>Euteleostomi</taxon>
        <taxon>Actinopterygii</taxon>
        <taxon>Neopterygii</taxon>
        <taxon>Teleostei</taxon>
        <taxon>Neoteleostei</taxon>
        <taxon>Acanthomorphata</taxon>
        <taxon>Eupercaria</taxon>
        <taxon>Tetraodontiformes</taxon>
        <taxon>Tetradontoidea</taxon>
        <taxon>Tetraodontidae</taxon>
        <taxon>Tetraodon</taxon>
    </lineage>
</organism>
<gene>
    <name evidence="1" type="ORF">GSTENG00002560001</name>
</gene>